<protein>
    <recommendedName>
        <fullName evidence="1">Glycosyltransferase 2-like domain-containing protein</fullName>
    </recommendedName>
</protein>
<dbReference type="InterPro" id="IPR001173">
    <property type="entry name" value="Glyco_trans_2-like"/>
</dbReference>
<dbReference type="AlphaFoldDB" id="A0A6M5Z4G4"/>
<dbReference type="InterPro" id="IPR050834">
    <property type="entry name" value="Glycosyltransf_2"/>
</dbReference>
<dbReference type="Gene3D" id="3.90.550.10">
    <property type="entry name" value="Spore Coat Polysaccharide Biosynthesis Protein SpsA, Chain A"/>
    <property type="match status" value="1"/>
</dbReference>
<dbReference type="CDD" id="cd00761">
    <property type="entry name" value="Glyco_tranf_GTA_type"/>
    <property type="match status" value="1"/>
</dbReference>
<dbReference type="PANTHER" id="PTHR43685">
    <property type="entry name" value="GLYCOSYLTRANSFERASE"/>
    <property type="match status" value="1"/>
</dbReference>
<dbReference type="Proteomes" id="UP000503447">
    <property type="component" value="Chromosome"/>
</dbReference>
<proteinExistence type="predicted"/>
<dbReference type="InterPro" id="IPR029044">
    <property type="entry name" value="Nucleotide-diphossugar_trans"/>
</dbReference>
<keyword evidence="3" id="KW-1185">Reference proteome</keyword>
<name>A0A6M5Z4G4_9BACT</name>
<dbReference type="SUPFAM" id="SSF53448">
    <property type="entry name" value="Nucleotide-diphospho-sugar transferases"/>
    <property type="match status" value="1"/>
</dbReference>
<organism evidence="2 3">
    <name type="scientific">Frigoriglobus tundricola</name>
    <dbReference type="NCBI Taxonomy" id="2774151"/>
    <lineage>
        <taxon>Bacteria</taxon>
        <taxon>Pseudomonadati</taxon>
        <taxon>Planctomycetota</taxon>
        <taxon>Planctomycetia</taxon>
        <taxon>Gemmatales</taxon>
        <taxon>Gemmataceae</taxon>
        <taxon>Frigoriglobus</taxon>
    </lineage>
</organism>
<evidence type="ECO:0000313" key="3">
    <source>
        <dbReference type="Proteomes" id="UP000503447"/>
    </source>
</evidence>
<evidence type="ECO:0000259" key="1">
    <source>
        <dbReference type="Pfam" id="PF00535"/>
    </source>
</evidence>
<dbReference type="KEGG" id="ftj:FTUN_8964"/>
<reference evidence="3" key="1">
    <citation type="submission" date="2020-05" db="EMBL/GenBank/DDBJ databases">
        <title>Frigoriglobus tundricola gen. nov., sp. nov., a psychrotolerant cellulolytic planctomycete of the family Gemmataceae with two divergent copies of 16S rRNA gene.</title>
        <authorList>
            <person name="Kulichevskaya I.S."/>
            <person name="Ivanova A.A."/>
            <person name="Naumoff D.G."/>
            <person name="Beletsky A.V."/>
            <person name="Rijpstra W.I.C."/>
            <person name="Sinninghe Damste J.S."/>
            <person name="Mardanov A.V."/>
            <person name="Ravin N.V."/>
            <person name="Dedysh S.N."/>
        </authorList>
    </citation>
    <scope>NUCLEOTIDE SEQUENCE [LARGE SCALE GENOMIC DNA]</scope>
    <source>
        <strain evidence="3">PL17</strain>
    </source>
</reference>
<evidence type="ECO:0000313" key="2">
    <source>
        <dbReference type="EMBL" id="QJX01320.1"/>
    </source>
</evidence>
<feature type="domain" description="Glycosyltransferase 2-like" evidence="1">
    <location>
        <begin position="378"/>
        <end position="494"/>
    </location>
</feature>
<dbReference type="PANTHER" id="PTHR43685:SF2">
    <property type="entry name" value="GLYCOSYLTRANSFERASE 2-LIKE DOMAIN-CONTAINING PROTEIN"/>
    <property type="match status" value="1"/>
</dbReference>
<accession>A0A6M5Z4G4</accession>
<dbReference type="Pfam" id="PF00535">
    <property type="entry name" value="Glycos_transf_2"/>
    <property type="match status" value="1"/>
</dbReference>
<sequence length="554" mass="62413">MRTDPTPIVVYHVAAMGNWQEVVVEQLQLLASCGLRKVRLTHVGHGLDWLLSQGRRFGVSLEVVRTDPNVQHYETFAMLEIERLAKQEWVHDPILYLHTKGVSAPHDLGKKWWRLVMQEHLVRRWREHIPHLHSGYDAVGVNWHTHGEQHFSGTFWLASPDWIRRLPDFVAYHHAKGLTRYSCEMWIGAAQWCRAYSLACAGHDFCNPDYDFFALLPDWSQWAAERAEVVTWSREQAERERLPGPSLVVSFADSTDQFPTFRDAARVVARLDLLAHDATDRHGLVVPPSAEQARSILDFVRGNKRSPFIVMQCEKGIGRSRAAAAGVLWCRGEKQRAQAIMDMGTHNRALCRYICEAGGCPLPAEELVSVVARVKYSPDRLLGLILCLQRQRHQNWELVAVTDGPDLAAVELVESIAARGEKRVRVIVTPEPRGRWGHPYRQVGIDAAKGDWIALTNDDNYYVPGWLEQMLIAGRDADVVLCDTLHSYFGWRVYPTGPQPGGADLGCCMARAAVARAVPWPGDDPLADGRFIQSLAAQAGSRLGHVSRPLFVHN</sequence>
<dbReference type="EMBL" id="CP053452">
    <property type="protein sequence ID" value="QJX01320.1"/>
    <property type="molecule type" value="Genomic_DNA"/>
</dbReference>
<gene>
    <name evidence="2" type="ORF">FTUN_8964</name>
</gene>